<dbReference type="Proteomes" id="UP000315303">
    <property type="component" value="Unassembled WGS sequence"/>
</dbReference>
<accession>A0A502KVG4</accession>
<dbReference type="AlphaFoldDB" id="A0A502KVG4"/>
<keyword evidence="3" id="KW-1185">Reference proteome</keyword>
<protein>
    <submittedName>
        <fullName evidence="2">YHS domain-containing protein</fullName>
    </submittedName>
</protein>
<comment type="caution">
    <text evidence="2">The sequence shown here is derived from an EMBL/GenBank/DDBJ whole genome shotgun (WGS) entry which is preliminary data.</text>
</comment>
<evidence type="ECO:0000313" key="3">
    <source>
        <dbReference type="Proteomes" id="UP000315303"/>
    </source>
</evidence>
<gene>
    <name evidence="2" type="ORF">EPA86_08250</name>
</gene>
<feature type="signal peptide" evidence="1">
    <location>
        <begin position="1"/>
        <end position="28"/>
    </location>
</feature>
<dbReference type="OrthoDB" id="344729at2"/>
<dbReference type="NCBIfam" id="NF041384">
    <property type="entry name" value="YHS_seleno_dom"/>
    <property type="match status" value="1"/>
</dbReference>
<dbReference type="EMBL" id="SAWY01000019">
    <property type="protein sequence ID" value="TPH15562.1"/>
    <property type="molecule type" value="Genomic_DNA"/>
</dbReference>
<feature type="chain" id="PRO_5021301176" evidence="1">
    <location>
        <begin position="29"/>
        <end position="159"/>
    </location>
</feature>
<evidence type="ECO:0000313" key="2">
    <source>
        <dbReference type="EMBL" id="TPH15562.1"/>
    </source>
</evidence>
<evidence type="ECO:0000256" key="1">
    <source>
        <dbReference type="SAM" id="SignalP"/>
    </source>
</evidence>
<organism evidence="2 3">
    <name type="scientific">Litorilituus lipolyticus</name>
    <dbReference type="NCBI Taxonomy" id="2491017"/>
    <lineage>
        <taxon>Bacteria</taxon>
        <taxon>Pseudomonadati</taxon>
        <taxon>Pseudomonadota</taxon>
        <taxon>Gammaproteobacteria</taxon>
        <taxon>Alteromonadales</taxon>
        <taxon>Colwelliaceae</taxon>
        <taxon>Litorilituus</taxon>
    </lineage>
</organism>
<proteinExistence type="predicted"/>
<sequence>MSITTTFTKTVSHLIAVLILSFSTFANAGVDTDTDHNSVILAGHDAVAYFTENKPVVGSAKFTTIYNDAIYRFSSAKNRDIFIENPERYAPQYGGFCAYGMTFGKKFKIDGKAFKIVNGKLFVNKDLSVYEAWVKDIPTHINQADEQWPTVKNIAASAL</sequence>
<reference evidence="2 3" key="1">
    <citation type="submission" date="2019-01" db="EMBL/GenBank/DDBJ databases">
        <title>Litorilituus lipolytica sp. nov., isolated from intertidal sand of the Yellow Sea in China.</title>
        <authorList>
            <person name="Liu A."/>
        </authorList>
    </citation>
    <scope>NUCLEOTIDE SEQUENCE [LARGE SCALE GENOMIC DNA]</scope>
    <source>
        <strain evidence="2 3">RZ04</strain>
    </source>
</reference>
<keyword evidence="1" id="KW-0732">Signal</keyword>
<name>A0A502KVG4_9GAMM</name>
<dbReference type="RefSeq" id="WP_140602961.1">
    <property type="nucleotide sequence ID" value="NZ_SAWY01000019.1"/>
</dbReference>